<proteinExistence type="predicted"/>
<evidence type="ECO:0000313" key="3">
    <source>
        <dbReference type="EMBL" id="CBJ27635.1"/>
    </source>
</evidence>
<evidence type="ECO:0000256" key="1">
    <source>
        <dbReference type="SAM" id="MobiDB-lite"/>
    </source>
</evidence>
<sequence>MKNGKGAGSRQIHLVCKTCTTWVVKGCLQKGGDFKITKVEGSHVDCAGGGRTSSAVVQPLVNQLVRANPKIAGTAIKRTLKTVGFTVSDRQSQRAKKRIATATKGDGAAALSRLPSLFQGIERDCPGSIATVEMSPDNRFVRSFLMLGKAAYVAAHSVPKIVAMDAGHLKGSWHGVMYVLCMHDSNNKIIHVSTVLADKENATNYEFLLQQTCRNEHMQRLLSSGEVTFYIDGHKGSPAALRAVLPQAPWRACVRHFITNRNMKAMGQAYSNAVYRAAVAPTKALFEEIMEPVKKDFPGNYGMLMSNDLKKWTHHATPSNLVNLKMSTSNSAESSISAVGHQTREMDPYHLHIGIAEKTAEQLATNAELKKDSSAILVPFAAKFMEDERLLSLHKHVKSLGLGTYLVQEHGKSQYGNRVTIVLPDTEGKGGRVECTCSVPSRFHLLCQDSLAVLKSIDRLDCTRAHVDGGYTLASYRALHSHPDYPVVLPIWSELSKGDLLPPRQVTRQAGAPKKKRGPRQRSRIPGRNDNCQRGRGNVAQGGGGRGGGGNAQPVPVHGMGSVRSHVGDLNVGGSAGERPTGRVWGGLAVQRYGSQDASGRDHTAGAGAGSSAMLSQSQGSIDLS</sequence>
<name>D7G6Q0_ECTSI</name>
<feature type="domain" description="MULE transposase" evidence="2">
    <location>
        <begin position="162"/>
        <end position="260"/>
    </location>
</feature>
<dbReference type="OrthoDB" id="1938144at2759"/>
<dbReference type="Pfam" id="PF10551">
    <property type="entry name" value="MULE"/>
    <property type="match status" value="1"/>
</dbReference>
<feature type="region of interest" description="Disordered" evidence="1">
    <location>
        <begin position="502"/>
        <end position="583"/>
    </location>
</feature>
<gene>
    <name evidence="3" type="ORF">Esi_0079_0093</name>
</gene>
<feature type="compositionally biased region" description="Gly residues" evidence="1">
    <location>
        <begin position="540"/>
        <end position="551"/>
    </location>
</feature>
<feature type="region of interest" description="Disordered" evidence="1">
    <location>
        <begin position="595"/>
        <end position="625"/>
    </location>
</feature>
<dbReference type="PANTHER" id="PTHR31973">
    <property type="entry name" value="POLYPROTEIN, PUTATIVE-RELATED"/>
    <property type="match status" value="1"/>
</dbReference>
<feature type="compositionally biased region" description="Basic residues" evidence="1">
    <location>
        <begin position="513"/>
        <end position="525"/>
    </location>
</feature>
<feature type="compositionally biased region" description="Low complexity" evidence="1">
    <location>
        <begin position="610"/>
        <end position="625"/>
    </location>
</feature>
<keyword evidence="4" id="KW-1185">Reference proteome</keyword>
<dbReference type="PANTHER" id="PTHR31973:SF187">
    <property type="entry name" value="MUTATOR TRANSPOSASE MUDRA PROTEIN"/>
    <property type="match status" value="1"/>
</dbReference>
<reference evidence="3 4" key="1">
    <citation type="journal article" date="2010" name="Nature">
        <title>The Ectocarpus genome and the independent evolution of multicellularity in brown algae.</title>
        <authorList>
            <person name="Cock J.M."/>
            <person name="Sterck L."/>
            <person name="Rouze P."/>
            <person name="Scornet D."/>
            <person name="Allen A.E."/>
            <person name="Amoutzias G."/>
            <person name="Anthouard V."/>
            <person name="Artiguenave F."/>
            <person name="Aury J.M."/>
            <person name="Badger J.H."/>
            <person name="Beszteri B."/>
            <person name="Billiau K."/>
            <person name="Bonnet E."/>
            <person name="Bothwell J.H."/>
            <person name="Bowler C."/>
            <person name="Boyen C."/>
            <person name="Brownlee C."/>
            <person name="Carrano C.J."/>
            <person name="Charrier B."/>
            <person name="Cho G.Y."/>
            <person name="Coelho S.M."/>
            <person name="Collen J."/>
            <person name="Corre E."/>
            <person name="Da Silva C."/>
            <person name="Delage L."/>
            <person name="Delaroque N."/>
            <person name="Dittami S.M."/>
            <person name="Doulbeau S."/>
            <person name="Elias M."/>
            <person name="Farnham G."/>
            <person name="Gachon C.M."/>
            <person name="Gschloessl B."/>
            <person name="Heesch S."/>
            <person name="Jabbari K."/>
            <person name="Jubin C."/>
            <person name="Kawai H."/>
            <person name="Kimura K."/>
            <person name="Kloareg B."/>
            <person name="Kupper F.C."/>
            <person name="Lang D."/>
            <person name="Le Bail A."/>
            <person name="Leblanc C."/>
            <person name="Lerouge P."/>
            <person name="Lohr M."/>
            <person name="Lopez P.J."/>
            <person name="Martens C."/>
            <person name="Maumus F."/>
            <person name="Michel G."/>
            <person name="Miranda-Saavedra D."/>
            <person name="Morales J."/>
            <person name="Moreau H."/>
            <person name="Motomura T."/>
            <person name="Nagasato C."/>
            <person name="Napoli C.A."/>
            <person name="Nelson D.R."/>
            <person name="Nyvall-Collen P."/>
            <person name="Peters A.F."/>
            <person name="Pommier C."/>
            <person name="Potin P."/>
            <person name="Poulain J."/>
            <person name="Quesneville H."/>
            <person name="Read B."/>
            <person name="Rensing S.A."/>
            <person name="Ritter A."/>
            <person name="Rousvoal S."/>
            <person name="Samanta M."/>
            <person name="Samson G."/>
            <person name="Schroeder D.C."/>
            <person name="Segurens B."/>
            <person name="Strittmatter M."/>
            <person name="Tonon T."/>
            <person name="Tregear J.W."/>
            <person name="Valentin K."/>
            <person name="von Dassow P."/>
            <person name="Yamagishi T."/>
            <person name="Van de Peer Y."/>
            <person name="Wincker P."/>
        </authorList>
    </citation>
    <scope>NUCLEOTIDE SEQUENCE [LARGE SCALE GENOMIC DNA]</scope>
    <source>
        <strain evidence="4">Ec32 / CCAP1310/4</strain>
    </source>
</reference>
<organism evidence="3 4">
    <name type="scientific">Ectocarpus siliculosus</name>
    <name type="common">Brown alga</name>
    <name type="synonym">Conferva siliculosa</name>
    <dbReference type="NCBI Taxonomy" id="2880"/>
    <lineage>
        <taxon>Eukaryota</taxon>
        <taxon>Sar</taxon>
        <taxon>Stramenopiles</taxon>
        <taxon>Ochrophyta</taxon>
        <taxon>PX clade</taxon>
        <taxon>Phaeophyceae</taxon>
        <taxon>Ectocarpales</taxon>
        <taxon>Ectocarpaceae</taxon>
        <taxon>Ectocarpus</taxon>
    </lineage>
</organism>
<dbReference type="AlphaFoldDB" id="D7G6Q0"/>
<protein>
    <recommendedName>
        <fullName evidence="2">MULE transposase domain-containing protein</fullName>
    </recommendedName>
</protein>
<dbReference type="InParanoid" id="D7G6Q0"/>
<dbReference type="EMBL" id="FN649752">
    <property type="protein sequence ID" value="CBJ27635.1"/>
    <property type="molecule type" value="Genomic_DNA"/>
</dbReference>
<evidence type="ECO:0000313" key="4">
    <source>
        <dbReference type="Proteomes" id="UP000002630"/>
    </source>
</evidence>
<dbReference type="InterPro" id="IPR018289">
    <property type="entry name" value="MULE_transposase_dom"/>
</dbReference>
<dbReference type="EMBL" id="FN649025">
    <property type="protein sequence ID" value="CBJ27635.1"/>
    <property type="molecule type" value="Genomic_DNA"/>
</dbReference>
<accession>D7G6Q0</accession>
<dbReference type="Proteomes" id="UP000002630">
    <property type="component" value="Linkage Group LG27"/>
</dbReference>
<evidence type="ECO:0000259" key="2">
    <source>
        <dbReference type="Pfam" id="PF10551"/>
    </source>
</evidence>